<dbReference type="SFLD" id="SFLDG01129">
    <property type="entry name" value="C1.5:_HAD__Beta-PGM__Phosphata"/>
    <property type="match status" value="1"/>
</dbReference>
<keyword evidence="2" id="KW-1185">Reference proteome</keyword>
<name>A0AAN0NGW2_9RHOB</name>
<dbReference type="Gene3D" id="3.40.50.1000">
    <property type="entry name" value="HAD superfamily/HAD-like"/>
    <property type="match status" value="1"/>
</dbReference>
<dbReference type="SFLD" id="SFLDS00003">
    <property type="entry name" value="Haloacid_Dehalogenase"/>
    <property type="match status" value="1"/>
</dbReference>
<dbReference type="Pfam" id="PF00702">
    <property type="entry name" value="Hydrolase"/>
    <property type="match status" value="1"/>
</dbReference>
<dbReference type="InterPro" id="IPR006439">
    <property type="entry name" value="HAD-SF_hydro_IA"/>
</dbReference>
<dbReference type="RefSeq" id="WP_342074983.1">
    <property type="nucleotide sequence ID" value="NZ_CP151764.2"/>
</dbReference>
<dbReference type="PRINTS" id="PR00413">
    <property type="entry name" value="HADHALOGNASE"/>
</dbReference>
<dbReference type="GO" id="GO:0016787">
    <property type="term" value="F:hydrolase activity"/>
    <property type="evidence" value="ECO:0007669"/>
    <property type="project" value="UniProtKB-KW"/>
</dbReference>
<evidence type="ECO:0000313" key="1">
    <source>
        <dbReference type="EMBL" id="WZU65641.1"/>
    </source>
</evidence>
<dbReference type="InterPro" id="IPR023214">
    <property type="entry name" value="HAD_sf"/>
</dbReference>
<sequence length="225" mass="25434">MPHEEPMKALVLDFGGVISKTLFETHSNTERALGLVPGQLTWKGPFAPETDPLWVSMQADEISERDYWLTRSKETGSLVGQDWTKMSDLLIAARGDVPNEVIRPEFLETLARTKDAGCLVAILSNELDLFYGTEFRKKLTFLPQIDVIHDATYTKTLKPVREAYHNLIADFDLRADQCVFVDDQMRNVVGARAVGMATVHFDVLNPQQSYAEAERLLGLHERIEK</sequence>
<keyword evidence="1" id="KW-0378">Hydrolase</keyword>
<reference evidence="1 2" key="2">
    <citation type="submission" date="2024-08" db="EMBL/GenBank/DDBJ databases">
        <title>Phylogenomic analyses of a clade within the roseobacter group suggest taxonomic reassignments of species of the genera Aestuariivita, Citreicella, Loktanella, Nautella, Pelagibaca, Ruegeria, Thalassobius, Thiobacimonas and Tropicibacter, and the proposal o.</title>
        <authorList>
            <person name="Jeon C.O."/>
        </authorList>
    </citation>
    <scope>NUCLEOTIDE SEQUENCE [LARGE SCALE GENOMIC DNA]</scope>
    <source>
        <strain evidence="1 2">SS1-5</strain>
        <plasmid evidence="1 2">pSS1-5</plasmid>
    </source>
</reference>
<dbReference type="EMBL" id="CP151764">
    <property type="protein sequence ID" value="WZU65641.1"/>
    <property type="molecule type" value="Genomic_DNA"/>
</dbReference>
<accession>A0AAN0NGW2</accession>
<dbReference type="PANTHER" id="PTHR43611">
    <property type="entry name" value="ALPHA-D-GLUCOSE 1-PHOSPHATE PHOSPHATASE"/>
    <property type="match status" value="1"/>
</dbReference>
<dbReference type="Proteomes" id="UP001470809">
    <property type="component" value="Plasmid pSS1-5"/>
</dbReference>
<geneLocation type="plasmid" evidence="1 2">
    <name>pSS1-5</name>
</geneLocation>
<proteinExistence type="predicted"/>
<organism evidence="1 2">
    <name type="scientific">Yoonia rhodophyticola</name>
    <dbReference type="NCBI Taxonomy" id="3137370"/>
    <lineage>
        <taxon>Bacteria</taxon>
        <taxon>Pseudomonadati</taxon>
        <taxon>Pseudomonadota</taxon>
        <taxon>Alphaproteobacteria</taxon>
        <taxon>Rhodobacterales</taxon>
        <taxon>Paracoccaceae</taxon>
        <taxon>Yoonia</taxon>
    </lineage>
</organism>
<dbReference type="KEGG" id="yrh:AABB31_00535"/>
<reference evidence="2" key="1">
    <citation type="submission" date="2024-04" db="EMBL/GenBank/DDBJ databases">
        <title>Phylogenomic analyses of a clade within the roseobacter group suggest taxonomic reassignments of species of the genera Aestuariivita, Citreicella, Loktanella, Nautella, Pelagibaca, Ruegeria, Thalassobius, Thiobacimonas and Tropicibacter, and the proposal o.</title>
        <authorList>
            <person name="Jeon C.O."/>
        </authorList>
    </citation>
    <scope>NUCLEOTIDE SEQUENCE [LARGE SCALE GENOMIC DNA]</scope>
    <source>
        <strain evidence="2">SS1-5</strain>
        <plasmid evidence="2">pSS1-5</plasmid>
    </source>
</reference>
<keyword evidence="1" id="KW-0614">Plasmid</keyword>
<dbReference type="PANTHER" id="PTHR43611:SF3">
    <property type="entry name" value="FLAVIN MONONUCLEOTIDE HYDROLASE 1, CHLOROPLATIC"/>
    <property type="match status" value="1"/>
</dbReference>
<dbReference type="SUPFAM" id="SSF56784">
    <property type="entry name" value="HAD-like"/>
    <property type="match status" value="1"/>
</dbReference>
<dbReference type="InterPro" id="IPR036412">
    <property type="entry name" value="HAD-like_sf"/>
</dbReference>
<dbReference type="NCBIfam" id="TIGR01509">
    <property type="entry name" value="HAD-SF-IA-v3"/>
    <property type="match status" value="1"/>
</dbReference>
<protein>
    <submittedName>
        <fullName evidence="1">HAD-IA family hydrolase</fullName>
    </submittedName>
</protein>
<dbReference type="AlphaFoldDB" id="A0AAN0NGW2"/>
<evidence type="ECO:0000313" key="2">
    <source>
        <dbReference type="Proteomes" id="UP001470809"/>
    </source>
</evidence>
<gene>
    <name evidence="1" type="ORF">AABB31_00535</name>
</gene>